<dbReference type="Gene3D" id="1.20.1250.20">
    <property type="entry name" value="MFS general substrate transporter like domains"/>
    <property type="match status" value="1"/>
</dbReference>
<keyword evidence="2" id="KW-0472">Membrane</keyword>
<keyword evidence="4" id="KW-1185">Reference proteome</keyword>
<dbReference type="RefSeq" id="WP_344066658.1">
    <property type="nucleotide sequence ID" value="NZ_BAAAPU010000011.1"/>
</dbReference>
<feature type="transmembrane region" description="Helical" evidence="2">
    <location>
        <begin position="289"/>
        <end position="307"/>
    </location>
</feature>
<name>A0ABN2SUE4_9MICO</name>
<protein>
    <submittedName>
        <fullName evidence="3">MFS transporter</fullName>
    </submittedName>
</protein>
<dbReference type="Pfam" id="PF07690">
    <property type="entry name" value="MFS_1"/>
    <property type="match status" value="1"/>
</dbReference>
<feature type="transmembrane region" description="Helical" evidence="2">
    <location>
        <begin position="257"/>
        <end position="277"/>
    </location>
</feature>
<feature type="transmembrane region" description="Helical" evidence="2">
    <location>
        <begin position="18"/>
        <end position="41"/>
    </location>
</feature>
<evidence type="ECO:0000313" key="3">
    <source>
        <dbReference type="EMBL" id="GAA1992747.1"/>
    </source>
</evidence>
<dbReference type="PANTHER" id="PTHR23542">
    <property type="match status" value="1"/>
</dbReference>
<keyword evidence="2" id="KW-1133">Transmembrane helix</keyword>
<dbReference type="InterPro" id="IPR036259">
    <property type="entry name" value="MFS_trans_sf"/>
</dbReference>
<dbReference type="SUPFAM" id="SSF103473">
    <property type="entry name" value="MFS general substrate transporter"/>
    <property type="match status" value="1"/>
</dbReference>
<evidence type="ECO:0000256" key="1">
    <source>
        <dbReference type="SAM" id="MobiDB-lite"/>
    </source>
</evidence>
<dbReference type="PANTHER" id="PTHR23542:SF1">
    <property type="entry name" value="MAJOR FACILITATOR SUPERFAMILY (MFS) PROFILE DOMAIN-CONTAINING PROTEIN"/>
    <property type="match status" value="1"/>
</dbReference>
<evidence type="ECO:0000313" key="4">
    <source>
        <dbReference type="Proteomes" id="UP001500013"/>
    </source>
</evidence>
<feature type="transmembrane region" description="Helical" evidence="2">
    <location>
        <begin position="375"/>
        <end position="393"/>
    </location>
</feature>
<dbReference type="Proteomes" id="UP001500013">
    <property type="component" value="Unassembled WGS sequence"/>
</dbReference>
<reference evidence="3 4" key="1">
    <citation type="journal article" date="2019" name="Int. J. Syst. Evol. Microbiol.">
        <title>The Global Catalogue of Microorganisms (GCM) 10K type strain sequencing project: providing services to taxonomists for standard genome sequencing and annotation.</title>
        <authorList>
            <consortium name="The Broad Institute Genomics Platform"/>
            <consortium name="The Broad Institute Genome Sequencing Center for Infectious Disease"/>
            <person name="Wu L."/>
            <person name="Ma J."/>
        </authorList>
    </citation>
    <scope>NUCLEOTIDE SEQUENCE [LARGE SCALE GENOMIC DNA]</scope>
    <source>
        <strain evidence="3 4">JCM 15628</strain>
    </source>
</reference>
<feature type="transmembrane region" description="Helical" evidence="2">
    <location>
        <begin position="217"/>
        <end position="237"/>
    </location>
</feature>
<feature type="transmembrane region" description="Helical" evidence="2">
    <location>
        <begin position="81"/>
        <end position="103"/>
    </location>
</feature>
<evidence type="ECO:0000256" key="2">
    <source>
        <dbReference type="SAM" id="Phobius"/>
    </source>
</evidence>
<gene>
    <name evidence="3" type="ORF">GCM10009817_38660</name>
</gene>
<organism evidence="3 4">
    <name type="scientific">Terrabacter lapilli</name>
    <dbReference type="NCBI Taxonomy" id="436231"/>
    <lineage>
        <taxon>Bacteria</taxon>
        <taxon>Bacillati</taxon>
        <taxon>Actinomycetota</taxon>
        <taxon>Actinomycetes</taxon>
        <taxon>Micrococcales</taxon>
        <taxon>Intrasporangiaceae</taxon>
        <taxon>Terrabacter</taxon>
    </lineage>
</organism>
<feature type="transmembrane region" description="Helical" evidence="2">
    <location>
        <begin position="344"/>
        <end position="363"/>
    </location>
</feature>
<feature type="transmembrane region" description="Helical" evidence="2">
    <location>
        <begin position="47"/>
        <end position="69"/>
    </location>
</feature>
<feature type="transmembrane region" description="Helical" evidence="2">
    <location>
        <begin position="313"/>
        <end position="332"/>
    </location>
</feature>
<accession>A0ABN2SUE4</accession>
<keyword evidence="2" id="KW-0812">Transmembrane</keyword>
<feature type="transmembrane region" description="Helical" evidence="2">
    <location>
        <begin position="178"/>
        <end position="196"/>
    </location>
</feature>
<dbReference type="EMBL" id="BAAAPU010000011">
    <property type="protein sequence ID" value="GAA1992747.1"/>
    <property type="molecule type" value="Genomic_DNA"/>
</dbReference>
<dbReference type="InterPro" id="IPR011701">
    <property type="entry name" value="MFS"/>
</dbReference>
<comment type="caution">
    <text evidence="3">The sequence shown here is derived from an EMBL/GenBank/DDBJ whole genome shotgun (WGS) entry which is preliminary data.</text>
</comment>
<proteinExistence type="predicted"/>
<sequence length="428" mass="42346">MSPTDSYRHLFGLTGRTYIVVAFLARMPLAMSQLGTLLLVSQATGSYGAGGVCAGALAVANALGAPFWGARSDRLGQRRGVTFQSLAGAGGLVAVLVVVGAGLPWGAAGVASAVAGLLLPQIGPLARVRWRPITAGTGPRQPRLVDAAFSYEGAADEASFVLGPALVGLGVSVASPPAALALAAAALAVFGTWFALHETAVATHAATSQASGPVGRLLGPALVVLCVAQLLVGTVFGSVQTGTSVLATAAGSPGLTGYFHALLGVGSVIAGLAVAGLPARWSLPSRLRWFAAGLLVLAAPLLLVGSLPALVPVLLVLGCTVAPYMITTFTLAERVTPPSSTGAAMTVLAAATGLGYAVGAALAGRLADWGGHTPAYAVTVGAGGAAVLVSWACRRVLERAERPAGVGPVTDPAGDPAPRPSTAPATEA</sequence>
<feature type="region of interest" description="Disordered" evidence="1">
    <location>
        <begin position="403"/>
        <end position="428"/>
    </location>
</feature>